<dbReference type="Proteomes" id="UP000054010">
    <property type="component" value="Unassembled WGS sequence"/>
</dbReference>
<protein>
    <submittedName>
        <fullName evidence="3">RsbW protein, putative</fullName>
    </submittedName>
</protein>
<dbReference type="AlphaFoldDB" id="E1I9M9"/>
<keyword evidence="1" id="KW-0723">Serine/threonine-protein kinase</keyword>
<evidence type="ECO:0000259" key="2">
    <source>
        <dbReference type="Pfam" id="PF13581"/>
    </source>
</evidence>
<dbReference type="PANTHER" id="PTHR35526:SF3">
    <property type="entry name" value="ANTI-SIGMA-F FACTOR RSBW"/>
    <property type="match status" value="1"/>
</dbReference>
<keyword evidence="1" id="KW-0808">Transferase</keyword>
<dbReference type="STRING" id="765420.OSCT_0030"/>
<reference evidence="3 4" key="1">
    <citation type="journal article" date="2011" name="J. Bacteriol.">
        <title>Draft genome sequence of the anoxygenic filamentous phototrophic bacterium Oscillochloris trichoides subsp. DG-6.</title>
        <authorList>
            <person name="Kuznetsov B.B."/>
            <person name="Ivanovsky R.N."/>
            <person name="Keppen O.I."/>
            <person name="Sukhacheva M.V."/>
            <person name="Bumazhkin B.K."/>
            <person name="Patutina E.O."/>
            <person name="Beletsky A.V."/>
            <person name="Mardanov A.V."/>
            <person name="Baslerov R.V."/>
            <person name="Panteleeva A.N."/>
            <person name="Kolganova T.V."/>
            <person name="Ravin N.V."/>
            <person name="Skryabin K.G."/>
        </authorList>
    </citation>
    <scope>NUCLEOTIDE SEQUENCE [LARGE SCALE GENOMIC DNA]</scope>
    <source>
        <strain evidence="3 4">DG-6</strain>
    </source>
</reference>
<keyword evidence="1" id="KW-0418">Kinase</keyword>
<dbReference type="InterPro" id="IPR003594">
    <property type="entry name" value="HATPase_dom"/>
</dbReference>
<dbReference type="SUPFAM" id="SSF55874">
    <property type="entry name" value="ATPase domain of HSP90 chaperone/DNA topoisomerase II/histidine kinase"/>
    <property type="match status" value="1"/>
</dbReference>
<dbReference type="Gene3D" id="3.30.565.10">
    <property type="entry name" value="Histidine kinase-like ATPase, C-terminal domain"/>
    <property type="match status" value="1"/>
</dbReference>
<feature type="domain" description="Histidine kinase/HSP90-like ATPase" evidence="2">
    <location>
        <begin position="14"/>
        <end position="136"/>
    </location>
</feature>
<organism evidence="3 4">
    <name type="scientific">Oscillochloris trichoides DG-6</name>
    <dbReference type="NCBI Taxonomy" id="765420"/>
    <lineage>
        <taxon>Bacteria</taxon>
        <taxon>Bacillati</taxon>
        <taxon>Chloroflexota</taxon>
        <taxon>Chloroflexia</taxon>
        <taxon>Chloroflexales</taxon>
        <taxon>Chloroflexineae</taxon>
        <taxon>Oscillochloridaceae</taxon>
        <taxon>Oscillochloris</taxon>
    </lineage>
</organism>
<sequence>MSLQHPEVVRLDLPARYTYLHILSDCIADMLRQIDGIEDHEMLTYNMQLAAHEACTNIVGHAYSGAQSGNERIVISLALFPHPRRLQIELRDTGKSFDPDVVPAPTLDQAQVHGYGLFLMRNLMDSVTYTAQPGDNYWCLVKHL</sequence>
<dbReference type="Pfam" id="PF13581">
    <property type="entry name" value="HATPase_c_2"/>
    <property type="match status" value="1"/>
</dbReference>
<name>E1I9M9_9CHLR</name>
<dbReference type="eggNOG" id="COG2172">
    <property type="taxonomic scope" value="Bacteria"/>
</dbReference>
<dbReference type="OrthoDB" id="9798941at2"/>
<dbReference type="EMBL" id="ADVR01000001">
    <property type="protein sequence ID" value="EFO82107.1"/>
    <property type="molecule type" value="Genomic_DNA"/>
</dbReference>
<dbReference type="InterPro" id="IPR036890">
    <property type="entry name" value="HATPase_C_sf"/>
</dbReference>
<gene>
    <name evidence="3" type="ORF">OSCT_0030</name>
</gene>
<accession>E1I9M9</accession>
<dbReference type="CDD" id="cd16936">
    <property type="entry name" value="HATPase_RsbW-like"/>
    <property type="match status" value="1"/>
</dbReference>
<dbReference type="InterPro" id="IPR050267">
    <property type="entry name" value="Anti-sigma-factor_SerPK"/>
</dbReference>
<comment type="caution">
    <text evidence="3">The sequence shown here is derived from an EMBL/GenBank/DDBJ whole genome shotgun (WGS) entry which is preliminary data.</text>
</comment>
<evidence type="ECO:0000313" key="3">
    <source>
        <dbReference type="EMBL" id="EFO82107.1"/>
    </source>
</evidence>
<evidence type="ECO:0000256" key="1">
    <source>
        <dbReference type="ARBA" id="ARBA00022527"/>
    </source>
</evidence>
<keyword evidence="4" id="KW-1185">Reference proteome</keyword>
<dbReference type="GO" id="GO:0004674">
    <property type="term" value="F:protein serine/threonine kinase activity"/>
    <property type="evidence" value="ECO:0007669"/>
    <property type="project" value="UniProtKB-KW"/>
</dbReference>
<dbReference type="HOGENOM" id="CLU_090336_24_1_0"/>
<proteinExistence type="predicted"/>
<dbReference type="PANTHER" id="PTHR35526">
    <property type="entry name" value="ANTI-SIGMA-F FACTOR RSBW-RELATED"/>
    <property type="match status" value="1"/>
</dbReference>
<evidence type="ECO:0000313" key="4">
    <source>
        <dbReference type="Proteomes" id="UP000054010"/>
    </source>
</evidence>